<protein>
    <submittedName>
        <fullName evidence="4">DUF4372 domain-containing protein</fullName>
    </submittedName>
</protein>
<evidence type="ECO:0000256" key="1">
    <source>
        <dbReference type="SAM" id="MobiDB-lite"/>
    </source>
</evidence>
<feature type="region of interest" description="Disordered" evidence="1">
    <location>
        <begin position="79"/>
        <end position="98"/>
    </location>
</feature>
<gene>
    <name evidence="2" type="ORF">ACOC_LOCUS6135</name>
</gene>
<organism evidence="4">
    <name type="scientific">Angiostrongylus costaricensis</name>
    <name type="common">Nematode worm</name>
    <dbReference type="NCBI Taxonomy" id="334426"/>
    <lineage>
        <taxon>Eukaryota</taxon>
        <taxon>Metazoa</taxon>
        <taxon>Ecdysozoa</taxon>
        <taxon>Nematoda</taxon>
        <taxon>Chromadorea</taxon>
        <taxon>Rhabditida</taxon>
        <taxon>Rhabditina</taxon>
        <taxon>Rhabditomorpha</taxon>
        <taxon>Strongyloidea</taxon>
        <taxon>Metastrongylidae</taxon>
        <taxon>Angiostrongylus</taxon>
    </lineage>
</organism>
<reference evidence="4" key="1">
    <citation type="submission" date="2017-02" db="UniProtKB">
        <authorList>
            <consortium name="WormBaseParasite"/>
        </authorList>
    </citation>
    <scope>IDENTIFICATION</scope>
</reference>
<dbReference type="AlphaFoldDB" id="A0A0R3PMK3"/>
<name>A0A0R3PMK3_ANGCS</name>
<dbReference type="WBParaSite" id="ACOC_0000613401-mRNA-1">
    <property type="protein sequence ID" value="ACOC_0000613401-mRNA-1"/>
    <property type="gene ID" value="ACOC_0000613401"/>
</dbReference>
<evidence type="ECO:0000313" key="4">
    <source>
        <dbReference type="WBParaSite" id="ACOC_0000613401-mRNA-1"/>
    </source>
</evidence>
<reference evidence="2 3" key="2">
    <citation type="submission" date="2018-11" db="EMBL/GenBank/DDBJ databases">
        <authorList>
            <consortium name="Pathogen Informatics"/>
        </authorList>
    </citation>
    <scope>NUCLEOTIDE SEQUENCE [LARGE SCALE GENOMIC DNA]</scope>
    <source>
        <strain evidence="2 3">Costa Rica</strain>
    </source>
</reference>
<feature type="compositionally biased region" description="Polar residues" evidence="1">
    <location>
        <begin position="86"/>
        <end position="98"/>
    </location>
</feature>
<evidence type="ECO:0000313" key="2">
    <source>
        <dbReference type="EMBL" id="VDM57720.1"/>
    </source>
</evidence>
<dbReference type="Proteomes" id="UP000267027">
    <property type="component" value="Unassembled WGS sequence"/>
</dbReference>
<dbReference type="EMBL" id="UYYA01003922">
    <property type="protein sequence ID" value="VDM57720.1"/>
    <property type="molecule type" value="Genomic_DNA"/>
</dbReference>
<evidence type="ECO:0000313" key="3">
    <source>
        <dbReference type="Proteomes" id="UP000267027"/>
    </source>
</evidence>
<sequence>MRRLFRITGVTVMPNVEPTKGIDLYRSGFIWSILLLEHLVHSIKQAIHETTFQRRVPEMTLSDLIVFIRPKSVMYGTYQKHETRRQSANQQTDNVLLE</sequence>
<accession>A0A0R3PMK3</accession>
<keyword evidence="3" id="KW-1185">Reference proteome</keyword>
<proteinExistence type="predicted"/>